<dbReference type="SUPFAM" id="SSF53597">
    <property type="entry name" value="Dihydrofolate reductase-like"/>
    <property type="match status" value="1"/>
</dbReference>
<evidence type="ECO:0000256" key="15">
    <source>
        <dbReference type="PIRNR" id="PIRNR006769"/>
    </source>
</evidence>
<dbReference type="OrthoDB" id="9800865at2"/>
<dbReference type="RefSeq" id="WP_053603224.1">
    <property type="nucleotide sequence ID" value="NZ_CP012600.1"/>
</dbReference>
<feature type="domain" description="CMP/dCMP-type deaminase" evidence="19">
    <location>
        <begin position="1"/>
        <end position="122"/>
    </location>
</feature>
<feature type="binding site" evidence="17">
    <location>
        <position position="167"/>
    </location>
    <ligand>
        <name>substrate</name>
    </ligand>
</feature>
<dbReference type="Pfam" id="PF00383">
    <property type="entry name" value="dCMP_cyt_deam_1"/>
    <property type="match status" value="1"/>
</dbReference>
<dbReference type="FunFam" id="3.40.140.10:FF:000025">
    <property type="entry name" value="Riboflavin biosynthesis protein RibD"/>
    <property type="match status" value="1"/>
</dbReference>
<dbReference type="AlphaFoldDB" id="A0A0M3R9I1"/>
<evidence type="ECO:0000313" key="21">
    <source>
        <dbReference type="Proteomes" id="UP000067625"/>
    </source>
</evidence>
<keyword evidence="10 15" id="KW-0521">NADP</keyword>
<comment type="similarity">
    <text evidence="4 15">In the N-terminal section; belongs to the cytidine and deoxycytidylate deaminase family.</text>
</comment>
<dbReference type="InterPro" id="IPR002734">
    <property type="entry name" value="RibDG_C"/>
</dbReference>
<evidence type="ECO:0000256" key="4">
    <source>
        <dbReference type="ARBA" id="ARBA00005259"/>
    </source>
</evidence>
<evidence type="ECO:0000256" key="5">
    <source>
        <dbReference type="ARBA" id="ARBA00007417"/>
    </source>
</evidence>
<dbReference type="GO" id="GO:0008270">
    <property type="term" value="F:zinc ion binding"/>
    <property type="evidence" value="ECO:0007669"/>
    <property type="project" value="InterPro"/>
</dbReference>
<comment type="function">
    <text evidence="1 15">Converts 2,5-diamino-6-(ribosylamino)-4(3h)-pyrimidinone 5'-phosphate into 5-amino-6-(ribosylamino)-2,4(1h,3h)-pyrimidinedione 5'-phosphate.</text>
</comment>
<evidence type="ECO:0000256" key="8">
    <source>
        <dbReference type="ARBA" id="ARBA00022801"/>
    </source>
</evidence>
<sequence>MDKQFMQTAIDLAKTAEGQTGKNPLVGAVVVKNNQVVGLGAHLMYGEPHAEVNALTMAGSAAEGSTLYVTLEPCNHHGKTPPCTELIISSRVKQVVIGSKDPNPIVNGKGIKRLQDAGIAVTEGILKEECDKLNTMLFHSLRTGLPFVTLKSAVSLDGKTAVESGESKWITGEEARKDVHLYRSSHQSILVGVNTVIQDDPSLTARLPNVQKQPVRVVLDSSLKIPIHSKVLNDREAETWIFTTNQANAEKVNFLKSEGIRVFQSSSQQPSVREVLRTLASEGIYSVFVEGGSKVHSSFLKDQLYQQLIIYYAPKLIGGKSSPGLFSDVGFQSMKDVPLLTIHSISKIGRDFKLIAAPSVENFPNG</sequence>
<dbReference type="InterPro" id="IPR050765">
    <property type="entry name" value="Riboflavin_Biosynth_HTPR"/>
</dbReference>
<evidence type="ECO:0000313" key="20">
    <source>
        <dbReference type="EMBL" id="ALC81466.1"/>
    </source>
</evidence>
<evidence type="ECO:0000256" key="13">
    <source>
        <dbReference type="ARBA" id="ARBA00049861"/>
    </source>
</evidence>
<feature type="binding site" evidence="17">
    <location>
        <position position="195"/>
    </location>
    <ligand>
        <name>NADP(+)</name>
        <dbReference type="ChEBI" id="CHEBI:58349"/>
    </ligand>
</feature>
<feature type="binding site" evidence="17">
    <location>
        <position position="203"/>
    </location>
    <ligand>
        <name>substrate</name>
    </ligand>
</feature>
<dbReference type="NCBIfam" id="TIGR00326">
    <property type="entry name" value="eubact_ribD"/>
    <property type="match status" value="1"/>
</dbReference>
<dbReference type="PANTHER" id="PTHR38011:SF7">
    <property type="entry name" value="2,5-DIAMINO-6-RIBOSYLAMINO-4(3H)-PYRIMIDINONE 5'-PHOSPHATE REDUCTASE"/>
    <property type="match status" value="1"/>
</dbReference>
<keyword evidence="12" id="KW-0511">Multifunctional enzyme</keyword>
<evidence type="ECO:0000259" key="19">
    <source>
        <dbReference type="PROSITE" id="PS51747"/>
    </source>
</evidence>
<keyword evidence="9 15" id="KW-0862">Zinc</keyword>
<keyword evidence="11 15" id="KW-0560">Oxidoreductase</keyword>
<dbReference type="PANTHER" id="PTHR38011">
    <property type="entry name" value="DIHYDROFOLATE REDUCTASE FAMILY PROTEIN (AFU_ORTHOLOGUE AFUA_8G06820)"/>
    <property type="match status" value="1"/>
</dbReference>
<evidence type="ECO:0000256" key="10">
    <source>
        <dbReference type="ARBA" id="ARBA00022857"/>
    </source>
</evidence>
<dbReference type="InterPro" id="IPR016192">
    <property type="entry name" value="APOBEC/CMP_deaminase_Zn-bd"/>
</dbReference>
<accession>A0A0M3R9I1</accession>
<dbReference type="Gene3D" id="3.40.140.10">
    <property type="entry name" value="Cytidine Deaminase, domain 2"/>
    <property type="match status" value="1"/>
</dbReference>
<evidence type="ECO:0000256" key="12">
    <source>
        <dbReference type="ARBA" id="ARBA00023268"/>
    </source>
</evidence>
<keyword evidence="6 15" id="KW-0686">Riboflavin biosynthesis</keyword>
<feature type="binding site" evidence="17">
    <location>
        <position position="290"/>
    </location>
    <ligand>
        <name>substrate</name>
    </ligand>
</feature>
<protein>
    <recommendedName>
        <fullName evidence="15">Riboflavin biosynthesis protein RibD</fullName>
    </recommendedName>
    <domain>
        <recommendedName>
            <fullName evidence="15">Diaminohydroxyphosphoribosylaminopyrimidine deaminase</fullName>
            <shortName evidence="15">DRAP deaminase</shortName>
            <ecNumber evidence="15">3.5.4.26</ecNumber>
        </recommendedName>
        <alternativeName>
            <fullName evidence="15">Riboflavin-specific deaminase</fullName>
        </alternativeName>
    </domain>
    <domain>
        <recommendedName>
            <fullName evidence="15">5-amino-6-(5-phosphoribosylamino)uracil reductase</fullName>
            <ecNumber evidence="15">1.1.1.193</ecNumber>
        </recommendedName>
        <alternativeName>
            <fullName evidence="15">HTP reductase</fullName>
        </alternativeName>
    </domain>
</protein>
<comment type="cofactor">
    <cofactor evidence="15 18">
        <name>Zn(2+)</name>
        <dbReference type="ChEBI" id="CHEBI:29105"/>
    </cofactor>
    <text evidence="15 18">Binds 1 zinc ion.</text>
</comment>
<dbReference type="CDD" id="cd01284">
    <property type="entry name" value="Riboflavin_deaminase-reductase"/>
    <property type="match status" value="1"/>
</dbReference>
<feature type="binding site" evidence="17">
    <location>
        <position position="221"/>
    </location>
    <ligand>
        <name>NADP(+)</name>
        <dbReference type="ChEBI" id="CHEBI:58349"/>
    </ligand>
</feature>
<evidence type="ECO:0000256" key="16">
    <source>
        <dbReference type="PIRSR" id="PIRSR006769-1"/>
    </source>
</evidence>
<dbReference type="Gene3D" id="3.40.430.10">
    <property type="entry name" value="Dihydrofolate Reductase, subunit A"/>
    <property type="match status" value="1"/>
</dbReference>
<dbReference type="PROSITE" id="PS00903">
    <property type="entry name" value="CYT_DCMP_DEAMINASES_1"/>
    <property type="match status" value="1"/>
</dbReference>
<dbReference type="GO" id="GO:0009231">
    <property type="term" value="P:riboflavin biosynthetic process"/>
    <property type="evidence" value="ECO:0007669"/>
    <property type="project" value="UniProtKB-UniPathway"/>
</dbReference>
<comment type="catalytic activity">
    <reaction evidence="13 15">
        <text>5-amino-6-(5-phospho-D-ribitylamino)uracil + NADP(+) = 5-amino-6-(5-phospho-D-ribosylamino)uracil + NADPH + H(+)</text>
        <dbReference type="Rhea" id="RHEA:17845"/>
        <dbReference type="ChEBI" id="CHEBI:15378"/>
        <dbReference type="ChEBI" id="CHEBI:57783"/>
        <dbReference type="ChEBI" id="CHEBI:58349"/>
        <dbReference type="ChEBI" id="CHEBI:58421"/>
        <dbReference type="ChEBI" id="CHEBI:58453"/>
        <dbReference type="EC" id="1.1.1.193"/>
    </reaction>
</comment>
<dbReference type="GO" id="GO:0008835">
    <property type="term" value="F:diaminohydroxyphosphoribosylaminopyrimidine deaminase activity"/>
    <property type="evidence" value="ECO:0007669"/>
    <property type="project" value="UniProtKB-EC"/>
</dbReference>
<evidence type="ECO:0000256" key="18">
    <source>
        <dbReference type="PIRSR" id="PIRSR006769-3"/>
    </source>
</evidence>
<dbReference type="UniPathway" id="UPA00275">
    <property type="reaction ID" value="UER00401"/>
</dbReference>
<reference evidence="20 21" key="2">
    <citation type="journal article" date="2016" name="Int. J. Syst. Evol. Microbiol.">
        <title>Bacillus gobiensis sp. nov., isolated from a soil sample.</title>
        <authorList>
            <person name="Liu B."/>
            <person name="Liu G.H."/>
            <person name="Cetin S."/>
            <person name="Schumann P."/>
            <person name="Pan Z.Z."/>
            <person name="Chen Q.Q."/>
        </authorList>
    </citation>
    <scope>NUCLEOTIDE SEQUENCE [LARGE SCALE GENOMIC DNA]</scope>
    <source>
        <strain evidence="20 21">FJAT-4402</strain>
    </source>
</reference>
<feature type="binding site" evidence="17">
    <location>
        <position position="183"/>
    </location>
    <ligand>
        <name>substrate</name>
    </ligand>
</feature>
<dbReference type="EC" id="3.5.4.26" evidence="15"/>
<organism evidence="20 21">
    <name type="scientific">Bacillus gobiensis</name>
    <dbReference type="NCBI Taxonomy" id="1441095"/>
    <lineage>
        <taxon>Bacteria</taxon>
        <taxon>Bacillati</taxon>
        <taxon>Bacillota</taxon>
        <taxon>Bacilli</taxon>
        <taxon>Bacillales</taxon>
        <taxon>Bacillaceae</taxon>
        <taxon>Bacillus</taxon>
    </lineage>
</organism>
<dbReference type="Pfam" id="PF01872">
    <property type="entry name" value="RibD_C"/>
    <property type="match status" value="1"/>
</dbReference>
<evidence type="ECO:0000256" key="14">
    <source>
        <dbReference type="ARBA" id="ARBA00049886"/>
    </source>
</evidence>
<dbReference type="PATRIC" id="fig|1441095.3.peg.1661"/>
<dbReference type="EMBL" id="CP012600">
    <property type="protein sequence ID" value="ALC81466.1"/>
    <property type="molecule type" value="Genomic_DNA"/>
</dbReference>
<feature type="binding site" evidence="17">
    <location>
        <position position="169"/>
    </location>
    <ligand>
        <name>NADP(+)</name>
        <dbReference type="ChEBI" id="CHEBI:58349"/>
    </ligand>
</feature>
<dbReference type="PIRSF" id="PIRSF006769">
    <property type="entry name" value="RibD"/>
    <property type="match status" value="1"/>
</dbReference>
<dbReference type="InterPro" id="IPR002125">
    <property type="entry name" value="CMP_dCMP_dom"/>
</dbReference>
<feature type="binding site" evidence="17">
    <location>
        <position position="153"/>
    </location>
    <ligand>
        <name>NADP(+)</name>
        <dbReference type="ChEBI" id="CHEBI:58349"/>
    </ligand>
</feature>
<evidence type="ECO:0000256" key="6">
    <source>
        <dbReference type="ARBA" id="ARBA00022619"/>
    </source>
</evidence>
<feature type="binding site" evidence="17">
    <location>
        <position position="199"/>
    </location>
    <ligand>
        <name>NADP(+)</name>
        <dbReference type="ChEBI" id="CHEBI:58349"/>
    </ligand>
</feature>
<dbReference type="EC" id="1.1.1.193" evidence="15"/>
<dbReference type="GO" id="GO:0050661">
    <property type="term" value="F:NADP binding"/>
    <property type="evidence" value="ECO:0007669"/>
    <property type="project" value="InterPro"/>
</dbReference>
<feature type="binding site" evidence="18">
    <location>
        <position position="74"/>
    </location>
    <ligand>
        <name>Zn(2+)</name>
        <dbReference type="ChEBI" id="CHEBI:29105"/>
        <note>catalytic</note>
    </ligand>
</feature>
<evidence type="ECO:0000256" key="11">
    <source>
        <dbReference type="ARBA" id="ARBA00023002"/>
    </source>
</evidence>
<evidence type="ECO:0000256" key="1">
    <source>
        <dbReference type="ARBA" id="ARBA00002151"/>
    </source>
</evidence>
<comment type="similarity">
    <text evidence="5 15">In the C-terminal section; belongs to the HTP reductase family.</text>
</comment>
<comment type="catalytic activity">
    <reaction evidence="14 15">
        <text>2,5-diamino-6-hydroxy-4-(5-phosphoribosylamino)-pyrimidine + H2O + H(+) = 5-amino-6-(5-phospho-D-ribosylamino)uracil + NH4(+)</text>
        <dbReference type="Rhea" id="RHEA:21868"/>
        <dbReference type="ChEBI" id="CHEBI:15377"/>
        <dbReference type="ChEBI" id="CHEBI:15378"/>
        <dbReference type="ChEBI" id="CHEBI:28938"/>
        <dbReference type="ChEBI" id="CHEBI:58453"/>
        <dbReference type="ChEBI" id="CHEBI:58614"/>
        <dbReference type="EC" id="3.5.4.26"/>
    </reaction>
</comment>
<dbReference type="SUPFAM" id="SSF53927">
    <property type="entry name" value="Cytidine deaminase-like"/>
    <property type="match status" value="1"/>
</dbReference>
<evidence type="ECO:0000256" key="2">
    <source>
        <dbReference type="ARBA" id="ARBA00004882"/>
    </source>
</evidence>
<evidence type="ECO:0000256" key="17">
    <source>
        <dbReference type="PIRSR" id="PIRSR006769-2"/>
    </source>
</evidence>
<feature type="binding site" evidence="18">
    <location>
        <position position="83"/>
    </location>
    <ligand>
        <name>Zn(2+)</name>
        <dbReference type="ChEBI" id="CHEBI:29105"/>
        <note>catalytic</note>
    </ligand>
</feature>
<dbReference type="PROSITE" id="PS51747">
    <property type="entry name" value="CYT_DCMP_DEAMINASES_2"/>
    <property type="match status" value="1"/>
</dbReference>
<dbReference type="NCBIfam" id="TIGR00227">
    <property type="entry name" value="ribD_Cterm"/>
    <property type="match status" value="1"/>
</dbReference>
<proteinExistence type="inferred from homology"/>
<dbReference type="STRING" id="1441095.AM592_07540"/>
<dbReference type="InterPro" id="IPR011549">
    <property type="entry name" value="RibD_C"/>
</dbReference>
<keyword evidence="8 15" id="KW-0378">Hydrolase</keyword>
<dbReference type="GO" id="GO:0008703">
    <property type="term" value="F:5-amino-6-(5-phosphoribosylamino)uracil reductase activity"/>
    <property type="evidence" value="ECO:0007669"/>
    <property type="project" value="UniProtKB-EC"/>
</dbReference>
<feature type="active site" description="Proton donor" evidence="16">
    <location>
        <position position="51"/>
    </location>
</feature>
<keyword evidence="7 15" id="KW-0479">Metal-binding</keyword>
<evidence type="ECO:0000256" key="3">
    <source>
        <dbReference type="ARBA" id="ARBA00004910"/>
    </source>
</evidence>
<feature type="binding site" evidence="18">
    <location>
        <position position="49"/>
    </location>
    <ligand>
        <name>Zn(2+)</name>
        <dbReference type="ChEBI" id="CHEBI:29105"/>
        <note>catalytic</note>
    </ligand>
</feature>
<comment type="pathway">
    <text evidence="3 15">Cofactor biosynthesis; riboflavin biosynthesis; 5-amino-6-(D-ribitylamino)uracil from GTP: step 3/4.</text>
</comment>
<feature type="binding site" evidence="17">
    <location>
        <begin position="292"/>
        <end position="298"/>
    </location>
    <ligand>
        <name>NADP(+)</name>
        <dbReference type="ChEBI" id="CHEBI:58349"/>
    </ligand>
</feature>
<evidence type="ECO:0000256" key="9">
    <source>
        <dbReference type="ARBA" id="ARBA00022833"/>
    </source>
</evidence>
<gene>
    <name evidence="20" type="ORF">AM592_07540</name>
</gene>
<reference evidence="21" key="1">
    <citation type="submission" date="2015-08" db="EMBL/GenBank/DDBJ databases">
        <title>Genome sequencing project for genomic taxonomy and phylogenomics of Bacillus-like bacteria.</title>
        <authorList>
            <person name="Liu B."/>
            <person name="Wang J."/>
            <person name="Zhu Y."/>
            <person name="Liu G."/>
            <person name="Chen Q."/>
            <person name="Chen Z."/>
            <person name="Lan J."/>
            <person name="Che J."/>
            <person name="Ge C."/>
            <person name="Shi H."/>
            <person name="Pan Z."/>
            <person name="Liu X."/>
        </authorList>
    </citation>
    <scope>NUCLEOTIDE SEQUENCE [LARGE SCALE GENOMIC DNA]</scope>
    <source>
        <strain evidence="21">FJAT-4402</strain>
    </source>
</reference>
<dbReference type="InterPro" id="IPR016193">
    <property type="entry name" value="Cytidine_deaminase-like"/>
</dbReference>
<evidence type="ECO:0000256" key="7">
    <source>
        <dbReference type="ARBA" id="ARBA00022723"/>
    </source>
</evidence>
<dbReference type="Proteomes" id="UP000067625">
    <property type="component" value="Chromosome"/>
</dbReference>
<dbReference type="InterPro" id="IPR024072">
    <property type="entry name" value="DHFR-like_dom_sf"/>
</dbReference>
<dbReference type="InterPro" id="IPR004794">
    <property type="entry name" value="Eubact_RibD"/>
</dbReference>
<comment type="pathway">
    <text evidence="2 15">Cofactor biosynthesis; riboflavin biosynthesis; 5-amino-6-(D-ribitylamino)uracil from GTP: step 2/4.</text>
</comment>
<keyword evidence="21" id="KW-1185">Reference proteome</keyword>
<name>A0A0M3R9I1_9BACI</name>
<feature type="binding site" evidence="17">
    <location>
        <position position="206"/>
    </location>
    <ligand>
        <name>substrate</name>
    </ligand>
</feature>